<dbReference type="InterPro" id="IPR051207">
    <property type="entry name" value="ComplexI_NDUFA9_subunit"/>
</dbReference>
<sequence length="295" mass="32398">MKIFLAGGTGFVGGNLCEILAASGHEVRLLVHRRRDSKIAGVEQVEGDAADLESFAGGVSGCDAVINLIGIIREFPGKGMTFEKLHVEATRNLVAAAGMAGSRRYLQMSALGTRPQAVSFYHRTKWQAEELVRGSGLEWTIFRPSLIFGPGDAFVNMLADQIRKLPFVPVIGDGQYRMQPIAVQDVARCFAMALGMPQTIGKSFELCGADRLTYLEMIDTIAKVLGRSSPVKMKNPLLLMKLATALLQQFPLYPVTMDQIQMLTEESICDGSWRETFGFEPVRFSEGIASYLKVR</sequence>
<evidence type="ECO:0000313" key="2">
    <source>
        <dbReference type="EMBL" id="MBT0664000.1"/>
    </source>
</evidence>
<organism evidence="2 3">
    <name type="scientific">Geoanaerobacter pelophilus</name>
    <dbReference type="NCBI Taxonomy" id="60036"/>
    <lineage>
        <taxon>Bacteria</taxon>
        <taxon>Pseudomonadati</taxon>
        <taxon>Thermodesulfobacteriota</taxon>
        <taxon>Desulfuromonadia</taxon>
        <taxon>Geobacterales</taxon>
        <taxon>Geobacteraceae</taxon>
        <taxon>Geoanaerobacter</taxon>
    </lineage>
</organism>
<keyword evidence="3" id="KW-1185">Reference proteome</keyword>
<name>A0AAW4L607_9BACT</name>
<dbReference type="SUPFAM" id="SSF51735">
    <property type="entry name" value="NAD(P)-binding Rossmann-fold domains"/>
    <property type="match status" value="1"/>
</dbReference>
<dbReference type="EMBL" id="JAHCVJ010000002">
    <property type="protein sequence ID" value="MBT0664000.1"/>
    <property type="molecule type" value="Genomic_DNA"/>
</dbReference>
<dbReference type="Pfam" id="PF13460">
    <property type="entry name" value="NAD_binding_10"/>
    <property type="match status" value="1"/>
</dbReference>
<dbReference type="Gene3D" id="3.40.50.720">
    <property type="entry name" value="NAD(P)-binding Rossmann-like Domain"/>
    <property type="match status" value="1"/>
</dbReference>
<evidence type="ECO:0000313" key="3">
    <source>
        <dbReference type="Proteomes" id="UP000811899"/>
    </source>
</evidence>
<reference evidence="2 3" key="1">
    <citation type="submission" date="2021-05" db="EMBL/GenBank/DDBJ databases">
        <title>The draft genome of Geobacter pelophilus DSM 12255.</title>
        <authorList>
            <person name="Xu Z."/>
            <person name="Masuda Y."/>
            <person name="Itoh H."/>
            <person name="Senoo K."/>
        </authorList>
    </citation>
    <scope>NUCLEOTIDE SEQUENCE [LARGE SCALE GENOMIC DNA]</scope>
    <source>
        <strain evidence="2 3">DSM 12255</strain>
    </source>
</reference>
<comment type="caution">
    <text evidence="2">The sequence shown here is derived from an EMBL/GenBank/DDBJ whole genome shotgun (WGS) entry which is preliminary data.</text>
</comment>
<protein>
    <submittedName>
        <fullName evidence="2">Complex I NDUFA9 subunit family protein</fullName>
    </submittedName>
</protein>
<proteinExistence type="predicted"/>
<evidence type="ECO:0000259" key="1">
    <source>
        <dbReference type="Pfam" id="PF13460"/>
    </source>
</evidence>
<dbReference type="InterPro" id="IPR016040">
    <property type="entry name" value="NAD(P)-bd_dom"/>
</dbReference>
<dbReference type="InterPro" id="IPR036291">
    <property type="entry name" value="NAD(P)-bd_dom_sf"/>
</dbReference>
<dbReference type="RefSeq" id="WP_214170772.1">
    <property type="nucleotide sequence ID" value="NZ_JAHCVJ010000002.1"/>
</dbReference>
<dbReference type="CDD" id="cd05271">
    <property type="entry name" value="NDUFA9_like_SDR_a"/>
    <property type="match status" value="1"/>
</dbReference>
<dbReference type="GO" id="GO:0044877">
    <property type="term" value="F:protein-containing complex binding"/>
    <property type="evidence" value="ECO:0007669"/>
    <property type="project" value="TreeGrafter"/>
</dbReference>
<feature type="domain" description="NAD(P)-binding" evidence="1">
    <location>
        <begin position="7"/>
        <end position="146"/>
    </location>
</feature>
<accession>A0AAW4L607</accession>
<dbReference type="Proteomes" id="UP000811899">
    <property type="component" value="Unassembled WGS sequence"/>
</dbReference>
<dbReference type="PANTHER" id="PTHR12126:SF11">
    <property type="entry name" value="NADH DEHYDROGENASE [UBIQUINONE] 1 ALPHA SUBCOMPLEX SUBUNIT 9, MITOCHONDRIAL"/>
    <property type="match status" value="1"/>
</dbReference>
<dbReference type="PANTHER" id="PTHR12126">
    <property type="entry name" value="NADH-UBIQUINONE OXIDOREDUCTASE 39 KDA SUBUNIT-RELATED"/>
    <property type="match status" value="1"/>
</dbReference>
<gene>
    <name evidence="2" type="ORF">KI809_06765</name>
</gene>
<dbReference type="FunFam" id="3.40.50.720:FF:000702">
    <property type="entry name" value="NADH dehydrogenase (Ubiquinone)"/>
    <property type="match status" value="1"/>
</dbReference>
<dbReference type="AlphaFoldDB" id="A0AAW4L607"/>